<evidence type="ECO:0000313" key="1">
    <source>
        <dbReference type="EMBL" id="KAJ3166357.1"/>
    </source>
</evidence>
<protein>
    <submittedName>
        <fullName evidence="1">Uncharacterized protein</fullName>
    </submittedName>
</protein>
<feature type="non-terminal residue" evidence="1">
    <location>
        <position position="129"/>
    </location>
</feature>
<sequence length="129" mass="14279">MEGGQYLTIPMQLVWSQEFDGSDTRVQQLTLVTGEQTSVSSMMLVTTDKTQTNIDKLNYSTDANIRTISLQVGTQRYPEGKAISNGTVTSGQSVTIDPEMYALSMKSRDFSDVKFSPTIEDLEGWTHNG</sequence>
<comment type="caution">
    <text evidence="1">The sequence shown here is derived from an EMBL/GenBank/DDBJ whole genome shotgun (WGS) entry which is preliminary data.</text>
</comment>
<dbReference type="EMBL" id="JADGJQ010000173">
    <property type="protein sequence ID" value="KAJ3166357.1"/>
    <property type="molecule type" value="Genomic_DNA"/>
</dbReference>
<reference evidence="1" key="1">
    <citation type="submission" date="2020-05" db="EMBL/GenBank/DDBJ databases">
        <title>Phylogenomic resolution of chytrid fungi.</title>
        <authorList>
            <person name="Stajich J.E."/>
            <person name="Amses K."/>
            <person name="Simmons R."/>
            <person name="Seto K."/>
            <person name="Myers J."/>
            <person name="Bonds A."/>
            <person name="Quandt C.A."/>
            <person name="Barry K."/>
            <person name="Liu P."/>
            <person name="Grigoriev I."/>
            <person name="Longcore J.E."/>
            <person name="James T.Y."/>
        </authorList>
    </citation>
    <scope>NUCLEOTIDE SEQUENCE</scope>
    <source>
        <strain evidence="1">JEL0379</strain>
    </source>
</reference>
<name>A0AAD5XLM9_9FUNG</name>
<proteinExistence type="predicted"/>
<gene>
    <name evidence="1" type="ORF">HDU87_002211</name>
</gene>
<organism evidence="1 2">
    <name type="scientific">Geranomyces variabilis</name>
    <dbReference type="NCBI Taxonomy" id="109894"/>
    <lineage>
        <taxon>Eukaryota</taxon>
        <taxon>Fungi</taxon>
        <taxon>Fungi incertae sedis</taxon>
        <taxon>Chytridiomycota</taxon>
        <taxon>Chytridiomycota incertae sedis</taxon>
        <taxon>Chytridiomycetes</taxon>
        <taxon>Spizellomycetales</taxon>
        <taxon>Powellomycetaceae</taxon>
        <taxon>Geranomyces</taxon>
    </lineage>
</organism>
<dbReference type="Proteomes" id="UP001212152">
    <property type="component" value="Unassembled WGS sequence"/>
</dbReference>
<accession>A0AAD5XLM9</accession>
<keyword evidence="2" id="KW-1185">Reference proteome</keyword>
<evidence type="ECO:0000313" key="2">
    <source>
        <dbReference type="Proteomes" id="UP001212152"/>
    </source>
</evidence>
<dbReference type="AlphaFoldDB" id="A0AAD5XLM9"/>